<name>A0A1V4ICT5_9CLOT</name>
<keyword evidence="2" id="KW-0378">Hydrolase</keyword>
<protein>
    <submittedName>
        <fullName evidence="2">Cyclic di-GMP phosphodiesterase response regulator RpfG</fullName>
        <ecNumber evidence="2">3.1.4.52</ecNumber>
    </submittedName>
</protein>
<dbReference type="Pfam" id="PF01966">
    <property type="entry name" value="HD"/>
    <property type="match status" value="1"/>
</dbReference>
<dbReference type="EMBL" id="MZGT01000086">
    <property type="protein sequence ID" value="OPJ57739.1"/>
    <property type="molecule type" value="Genomic_DNA"/>
</dbReference>
<organism evidence="2 3">
    <name type="scientific">Clostridium chromiireducens</name>
    <dbReference type="NCBI Taxonomy" id="225345"/>
    <lineage>
        <taxon>Bacteria</taxon>
        <taxon>Bacillati</taxon>
        <taxon>Bacillota</taxon>
        <taxon>Clostridia</taxon>
        <taxon>Eubacteriales</taxon>
        <taxon>Clostridiaceae</taxon>
        <taxon>Clostridium</taxon>
    </lineage>
</organism>
<dbReference type="InterPro" id="IPR006674">
    <property type="entry name" value="HD_domain"/>
</dbReference>
<dbReference type="Gene3D" id="1.10.3210.10">
    <property type="entry name" value="Hypothetical protein af1432"/>
    <property type="match status" value="2"/>
</dbReference>
<dbReference type="PANTHER" id="PTHR43155">
    <property type="entry name" value="CYCLIC DI-GMP PHOSPHODIESTERASE PA4108-RELATED"/>
    <property type="match status" value="1"/>
</dbReference>
<dbReference type="PROSITE" id="PS51832">
    <property type="entry name" value="HD_GYP"/>
    <property type="match status" value="1"/>
</dbReference>
<dbReference type="InterPro" id="IPR003607">
    <property type="entry name" value="HD/PDEase_dom"/>
</dbReference>
<evidence type="ECO:0000313" key="2">
    <source>
        <dbReference type="EMBL" id="OPJ57739.1"/>
    </source>
</evidence>
<dbReference type="Pfam" id="PF13487">
    <property type="entry name" value="HD_5"/>
    <property type="match status" value="1"/>
</dbReference>
<dbReference type="InterPro" id="IPR006675">
    <property type="entry name" value="HDIG_dom"/>
</dbReference>
<dbReference type="RefSeq" id="WP_079441881.1">
    <property type="nucleotide sequence ID" value="NZ_MZGT01000086.1"/>
</dbReference>
<reference evidence="2 3" key="1">
    <citation type="submission" date="2017-03" db="EMBL/GenBank/DDBJ databases">
        <title>Genome sequence of Clostridium chromiireducens DSM 23318.</title>
        <authorList>
            <person name="Poehlein A."/>
            <person name="Daniel R."/>
        </authorList>
    </citation>
    <scope>NUCLEOTIDE SEQUENCE [LARGE SCALE GENOMIC DNA]</scope>
    <source>
        <strain evidence="2 3">DSM 23318</strain>
    </source>
</reference>
<feature type="domain" description="HD-GYP" evidence="1">
    <location>
        <begin position="201"/>
        <end position="396"/>
    </location>
</feature>
<proteinExistence type="predicted"/>
<dbReference type="STRING" id="225345.CLCHR_42460"/>
<accession>A0A1V4ICT5</accession>
<sequence length="417" mass="47847">MKKKSEVTLKQIIQVIHRAINSVDNRLLNHGERVAYIMLNLLRAQGRHSEKEILELCAISIFHDIGAYKVAERDKLVTIDTVAPFDHAIYGSLFIKYFSPLSKLYKVVLTHHFSSMYYTENKIDIISEEGLLLNFADNIDRIYSFKKASTIDYMMSNKKEYLIEYIELLIDADAKNNLIDKLIDGSYVEELYDFWGTKTVTREEIISYSKMLAYSIDFRSEATVKHTILVEAVSYQIAKLYGLDEDTLEEIKVAAALHDIGKIAIPIEILEKPGKLTDEEFEIMKSHAIIGYNILSDLKVDDIRDIGTLHHEKLDGSGYPFGLKNSDITPEMRIVAIGDIVSALLGVRSYKEEFNKEKVIKILKNMTQYNKIDKNIANLFIENYDFIIKEATKESSDLMAKYLNITDEYNNLLKGFS</sequence>
<dbReference type="Proteomes" id="UP000191056">
    <property type="component" value="Unassembled WGS sequence"/>
</dbReference>
<evidence type="ECO:0000259" key="1">
    <source>
        <dbReference type="PROSITE" id="PS51832"/>
    </source>
</evidence>
<dbReference type="SMART" id="SM00471">
    <property type="entry name" value="HDc"/>
    <property type="match status" value="2"/>
</dbReference>
<dbReference type="OrthoDB" id="9804747at2"/>
<dbReference type="NCBIfam" id="TIGR00277">
    <property type="entry name" value="HDIG"/>
    <property type="match status" value="1"/>
</dbReference>
<dbReference type="AlphaFoldDB" id="A0A1V4ICT5"/>
<gene>
    <name evidence="2" type="primary">rpfG_13</name>
    <name evidence="2" type="ORF">CLCHR_42460</name>
</gene>
<dbReference type="PANTHER" id="PTHR43155:SF2">
    <property type="entry name" value="CYCLIC DI-GMP PHOSPHODIESTERASE PA4108"/>
    <property type="match status" value="1"/>
</dbReference>
<dbReference type="InterPro" id="IPR037522">
    <property type="entry name" value="HD_GYP_dom"/>
</dbReference>
<dbReference type="GO" id="GO:0071111">
    <property type="term" value="F:cyclic-guanylate-specific phosphodiesterase activity"/>
    <property type="evidence" value="ECO:0007669"/>
    <property type="project" value="UniProtKB-EC"/>
</dbReference>
<dbReference type="SUPFAM" id="SSF109604">
    <property type="entry name" value="HD-domain/PDEase-like"/>
    <property type="match status" value="2"/>
</dbReference>
<dbReference type="EC" id="3.1.4.52" evidence="2"/>
<dbReference type="CDD" id="cd00077">
    <property type="entry name" value="HDc"/>
    <property type="match status" value="2"/>
</dbReference>
<keyword evidence="3" id="KW-1185">Reference proteome</keyword>
<comment type="caution">
    <text evidence="2">The sequence shown here is derived from an EMBL/GenBank/DDBJ whole genome shotgun (WGS) entry which is preliminary data.</text>
</comment>
<evidence type="ECO:0000313" key="3">
    <source>
        <dbReference type="Proteomes" id="UP000191056"/>
    </source>
</evidence>